<proteinExistence type="predicted"/>
<dbReference type="Proteomes" id="UP001194696">
    <property type="component" value="Unassembled WGS sequence"/>
</dbReference>
<name>A0ABQ7K4V0_9FUNG</name>
<evidence type="ECO:0000313" key="3">
    <source>
        <dbReference type="Proteomes" id="UP001194696"/>
    </source>
</evidence>
<dbReference type="EMBL" id="JAAAIM010000270">
    <property type="protein sequence ID" value="KAG0290846.1"/>
    <property type="molecule type" value="Genomic_DNA"/>
</dbReference>
<sequence length="120" mass="12932">MAGAVGDNITIPAAVHLYQPRLDISPPTEDDAPHNRTSDILNPTADGEAVVRLDIPDDYELDELPRYQRKPPSQSATIIDMANLASVSPAVLNNVVRPLSSSSMSTASEDNPVIRQDKEA</sequence>
<reference evidence="2 3" key="1">
    <citation type="journal article" date="2020" name="Fungal Divers.">
        <title>Resolving the Mortierellaceae phylogeny through synthesis of multi-gene phylogenetics and phylogenomics.</title>
        <authorList>
            <person name="Vandepol N."/>
            <person name="Liber J."/>
            <person name="Desiro A."/>
            <person name="Na H."/>
            <person name="Kennedy M."/>
            <person name="Barry K."/>
            <person name="Grigoriev I.V."/>
            <person name="Miller A.N."/>
            <person name="O'Donnell K."/>
            <person name="Stajich J.E."/>
            <person name="Bonito G."/>
        </authorList>
    </citation>
    <scope>NUCLEOTIDE SEQUENCE [LARGE SCALE GENOMIC DNA]</scope>
    <source>
        <strain evidence="2 3">AD045</strain>
    </source>
</reference>
<accession>A0ABQ7K4V0</accession>
<organism evidence="2 3">
    <name type="scientific">Linnemannia gamsii</name>
    <dbReference type="NCBI Taxonomy" id="64522"/>
    <lineage>
        <taxon>Eukaryota</taxon>
        <taxon>Fungi</taxon>
        <taxon>Fungi incertae sedis</taxon>
        <taxon>Mucoromycota</taxon>
        <taxon>Mortierellomycotina</taxon>
        <taxon>Mortierellomycetes</taxon>
        <taxon>Mortierellales</taxon>
        <taxon>Mortierellaceae</taxon>
        <taxon>Linnemannia</taxon>
    </lineage>
</organism>
<feature type="region of interest" description="Disordered" evidence="1">
    <location>
        <begin position="20"/>
        <end position="43"/>
    </location>
</feature>
<protein>
    <submittedName>
        <fullName evidence="2">Uncharacterized protein</fullName>
    </submittedName>
</protein>
<evidence type="ECO:0000313" key="2">
    <source>
        <dbReference type="EMBL" id="KAG0290846.1"/>
    </source>
</evidence>
<feature type="compositionally biased region" description="Polar residues" evidence="1">
    <location>
        <begin position="99"/>
        <end position="109"/>
    </location>
</feature>
<feature type="region of interest" description="Disordered" evidence="1">
    <location>
        <begin position="99"/>
        <end position="120"/>
    </location>
</feature>
<comment type="caution">
    <text evidence="2">The sequence shown here is derived from an EMBL/GenBank/DDBJ whole genome shotgun (WGS) entry which is preliminary data.</text>
</comment>
<gene>
    <name evidence="2" type="ORF">BGZ96_005712</name>
</gene>
<evidence type="ECO:0000256" key="1">
    <source>
        <dbReference type="SAM" id="MobiDB-lite"/>
    </source>
</evidence>
<keyword evidence="3" id="KW-1185">Reference proteome</keyword>